<sequence>MIEKYHTPNVLTPSLSFLFDGTLIDEQTTINILNDDSDRVFKIVCASTLSKPDVSLKIYDTETLNEIATPENSVLVKSCNFGLCTNTLQVDFSLKNDQRFNNMKSINCTAKGNDGILNITVSIQRLTNITLPVVPILIPNAILVQAFIDCGTTRTDIQWVQTNNKQGLFTVGLDDRVTTLDDGKRLNFNQVFLSDEEYYGCVRPTMTIIFDNNIINENDVIRMTNSYNNLMYTILCASSNSKPDVKLSLYDTNTLESLTENQEIAIDKRTNETLGIFTNFLLLDFKFNNETKFNSLNSLSCKAESIEPDYTLESLITRNVQKHHHQPPQHQQLRQLHHQQ</sequence>
<accession>A0A3M7QMK6</accession>
<dbReference type="EMBL" id="REGN01005751">
    <property type="protein sequence ID" value="RNA12178.1"/>
    <property type="molecule type" value="Genomic_DNA"/>
</dbReference>
<proteinExistence type="predicted"/>
<comment type="caution">
    <text evidence="2">The sequence shown here is derived from an EMBL/GenBank/DDBJ whole genome shotgun (WGS) entry which is preliminary data.</text>
</comment>
<evidence type="ECO:0000313" key="2">
    <source>
        <dbReference type="EMBL" id="RNA12178.1"/>
    </source>
</evidence>
<reference evidence="2 3" key="1">
    <citation type="journal article" date="2018" name="Sci. Rep.">
        <title>Genomic signatures of local adaptation to the degree of environmental predictability in rotifers.</title>
        <authorList>
            <person name="Franch-Gras L."/>
            <person name="Hahn C."/>
            <person name="Garcia-Roger E.M."/>
            <person name="Carmona M.J."/>
            <person name="Serra M."/>
            <person name="Gomez A."/>
        </authorList>
    </citation>
    <scope>NUCLEOTIDE SEQUENCE [LARGE SCALE GENOMIC DNA]</scope>
    <source>
        <strain evidence="2">HYR1</strain>
    </source>
</reference>
<keyword evidence="3" id="KW-1185">Reference proteome</keyword>
<feature type="region of interest" description="Disordered" evidence="1">
    <location>
        <begin position="320"/>
        <end position="340"/>
    </location>
</feature>
<evidence type="ECO:0000313" key="3">
    <source>
        <dbReference type="Proteomes" id="UP000276133"/>
    </source>
</evidence>
<gene>
    <name evidence="2" type="ORF">BpHYR1_028097</name>
</gene>
<evidence type="ECO:0000256" key="1">
    <source>
        <dbReference type="SAM" id="MobiDB-lite"/>
    </source>
</evidence>
<dbReference type="AlphaFoldDB" id="A0A3M7QMK6"/>
<dbReference type="Proteomes" id="UP000276133">
    <property type="component" value="Unassembled WGS sequence"/>
</dbReference>
<protein>
    <submittedName>
        <fullName evidence="2">Uncharacterized protein</fullName>
    </submittedName>
</protein>
<name>A0A3M7QMK6_BRAPC</name>
<organism evidence="2 3">
    <name type="scientific">Brachionus plicatilis</name>
    <name type="common">Marine rotifer</name>
    <name type="synonym">Brachionus muelleri</name>
    <dbReference type="NCBI Taxonomy" id="10195"/>
    <lineage>
        <taxon>Eukaryota</taxon>
        <taxon>Metazoa</taxon>
        <taxon>Spiralia</taxon>
        <taxon>Gnathifera</taxon>
        <taxon>Rotifera</taxon>
        <taxon>Eurotatoria</taxon>
        <taxon>Monogononta</taxon>
        <taxon>Pseudotrocha</taxon>
        <taxon>Ploima</taxon>
        <taxon>Brachionidae</taxon>
        <taxon>Brachionus</taxon>
    </lineage>
</organism>